<dbReference type="Pfam" id="PF06697">
    <property type="entry name" value="DUF1191"/>
    <property type="match status" value="1"/>
</dbReference>
<keyword evidence="1" id="KW-0472">Membrane</keyword>
<dbReference type="EMBL" id="JBBPBM010000047">
    <property type="protein sequence ID" value="KAK8521586.1"/>
    <property type="molecule type" value="Genomic_DNA"/>
</dbReference>
<name>A0ABR2CR37_9ROSI</name>
<dbReference type="Proteomes" id="UP001472677">
    <property type="component" value="Unassembled WGS sequence"/>
</dbReference>
<gene>
    <name evidence="2" type="ORF">V6N12_031480</name>
</gene>
<dbReference type="InterPro" id="IPR010605">
    <property type="entry name" value="DUF1191"/>
</dbReference>
<accession>A0ABR2CR37</accession>
<keyword evidence="3" id="KW-1185">Reference proteome</keyword>
<feature type="transmembrane region" description="Helical" evidence="1">
    <location>
        <begin position="273"/>
        <end position="301"/>
    </location>
</feature>
<reference evidence="2 3" key="1">
    <citation type="journal article" date="2024" name="G3 (Bethesda)">
        <title>Genome assembly of Hibiscus sabdariffa L. provides insights into metabolisms of medicinal natural products.</title>
        <authorList>
            <person name="Kim T."/>
        </authorList>
    </citation>
    <scope>NUCLEOTIDE SEQUENCE [LARGE SCALE GENOMIC DNA]</scope>
    <source>
        <strain evidence="2">TK-2024</strain>
        <tissue evidence="2">Old leaves</tissue>
    </source>
</reference>
<keyword evidence="1" id="KW-0812">Transmembrane</keyword>
<sequence>MDPESETKNPDLQLYCGITGLTAMLVRIWPIFILLRVKSENGYNTKVLTLFNFGHAREKGNPIPSHLPTFIMSLCLSSYVQGLGSSSNGSLDTFLQDFAFRALVITHRPHTGALYKANLPNNLLGMEVSIARIRSRTLWKQGANLSSFRIPSQTVPVPHVRRLAIVYENLGNRSSQYYSISGYSLITPIVGFMVFDASNARATRLRSISLDTMGKPISIHFSNLKYSASARCATFSSNGTVNFSRMMHPNVCYTSNQGHFSVVLPRKRKQRPLYPWVIGVALGFCALLLAAYFGFALIKVLKSKQIQAMERQADEGEILNNRWVGCSKMPSATVTRSQPVLENGGFP</sequence>
<evidence type="ECO:0000313" key="3">
    <source>
        <dbReference type="Proteomes" id="UP001472677"/>
    </source>
</evidence>
<evidence type="ECO:0000313" key="2">
    <source>
        <dbReference type="EMBL" id="KAK8521586.1"/>
    </source>
</evidence>
<organism evidence="2 3">
    <name type="scientific">Hibiscus sabdariffa</name>
    <name type="common">roselle</name>
    <dbReference type="NCBI Taxonomy" id="183260"/>
    <lineage>
        <taxon>Eukaryota</taxon>
        <taxon>Viridiplantae</taxon>
        <taxon>Streptophyta</taxon>
        <taxon>Embryophyta</taxon>
        <taxon>Tracheophyta</taxon>
        <taxon>Spermatophyta</taxon>
        <taxon>Magnoliopsida</taxon>
        <taxon>eudicotyledons</taxon>
        <taxon>Gunneridae</taxon>
        <taxon>Pentapetalae</taxon>
        <taxon>rosids</taxon>
        <taxon>malvids</taxon>
        <taxon>Malvales</taxon>
        <taxon>Malvaceae</taxon>
        <taxon>Malvoideae</taxon>
        <taxon>Hibiscus</taxon>
    </lineage>
</organism>
<feature type="transmembrane region" description="Helical" evidence="1">
    <location>
        <begin position="12"/>
        <end position="35"/>
    </location>
</feature>
<dbReference type="PANTHER" id="PTHR33512:SF4">
    <property type="entry name" value="PROTEIN, PUTATIVE (DUF1191)-RELATED"/>
    <property type="match status" value="1"/>
</dbReference>
<comment type="caution">
    <text evidence="2">The sequence shown here is derived from an EMBL/GenBank/DDBJ whole genome shotgun (WGS) entry which is preliminary data.</text>
</comment>
<keyword evidence="1" id="KW-1133">Transmembrane helix</keyword>
<dbReference type="PANTHER" id="PTHR33512">
    <property type="entry name" value="PROTEIN, PUTATIVE (DUF1191)-RELATED"/>
    <property type="match status" value="1"/>
</dbReference>
<evidence type="ECO:0000256" key="1">
    <source>
        <dbReference type="SAM" id="Phobius"/>
    </source>
</evidence>
<protein>
    <submittedName>
        <fullName evidence="2">Uncharacterized protein</fullName>
    </submittedName>
</protein>
<proteinExistence type="predicted"/>